<keyword evidence="2" id="KW-1185">Reference proteome</keyword>
<dbReference type="EMBL" id="JAFNEN010000106">
    <property type="protein sequence ID" value="KAG8194206.1"/>
    <property type="molecule type" value="Genomic_DNA"/>
</dbReference>
<name>A0AAV6VER6_9ARAC</name>
<proteinExistence type="predicted"/>
<gene>
    <name evidence="1" type="ORF">JTE90_024538</name>
</gene>
<evidence type="ECO:0000313" key="2">
    <source>
        <dbReference type="Proteomes" id="UP000827092"/>
    </source>
</evidence>
<accession>A0AAV6VER6</accession>
<dbReference type="AlphaFoldDB" id="A0AAV6VER6"/>
<comment type="caution">
    <text evidence="1">The sequence shown here is derived from an EMBL/GenBank/DDBJ whole genome shotgun (WGS) entry which is preliminary data.</text>
</comment>
<organism evidence="1 2">
    <name type="scientific">Oedothorax gibbosus</name>
    <dbReference type="NCBI Taxonomy" id="931172"/>
    <lineage>
        <taxon>Eukaryota</taxon>
        <taxon>Metazoa</taxon>
        <taxon>Ecdysozoa</taxon>
        <taxon>Arthropoda</taxon>
        <taxon>Chelicerata</taxon>
        <taxon>Arachnida</taxon>
        <taxon>Araneae</taxon>
        <taxon>Araneomorphae</taxon>
        <taxon>Entelegynae</taxon>
        <taxon>Araneoidea</taxon>
        <taxon>Linyphiidae</taxon>
        <taxon>Erigoninae</taxon>
        <taxon>Oedothorax</taxon>
    </lineage>
</organism>
<dbReference type="Proteomes" id="UP000827092">
    <property type="component" value="Unassembled WGS sequence"/>
</dbReference>
<sequence length="71" mass="8247">MVDRMRFIKMAEEMEGNKTGADFREDSEFPDKVRLGGALSVLVYEDIKSELNSVRAVIIMWIDRKWPILQA</sequence>
<reference evidence="1 2" key="1">
    <citation type="journal article" date="2022" name="Nat. Ecol. Evol.">
        <title>A masculinizing supergene underlies an exaggerated male reproductive morph in a spider.</title>
        <authorList>
            <person name="Hendrickx F."/>
            <person name="De Corte Z."/>
            <person name="Sonet G."/>
            <person name="Van Belleghem S.M."/>
            <person name="Kostlbacher S."/>
            <person name="Vangestel C."/>
        </authorList>
    </citation>
    <scope>NUCLEOTIDE SEQUENCE [LARGE SCALE GENOMIC DNA]</scope>
    <source>
        <strain evidence="1">W744_W776</strain>
    </source>
</reference>
<evidence type="ECO:0000313" key="1">
    <source>
        <dbReference type="EMBL" id="KAG8194206.1"/>
    </source>
</evidence>
<protein>
    <submittedName>
        <fullName evidence="1">Uncharacterized protein</fullName>
    </submittedName>
</protein>